<sequence>MARSLTFAGIDADTLMVKALRPDSALRYLRAEISAGVEAVPFDWRLVGGSVSRQQDTTHLVSPGDFVRAFGLGYPDSPFGTDPVSVQTMEFRAVDVERFVLPLGAPTQPYPEFGYPPNQGAVRAAASAMTDAAREAGIDPNMIREELNPWPFTGIGLTADSELRIPEYWMRFSQIPASATIYDHSGGVKTAVGVYRSAALGWEDLR</sequence>
<protein>
    <submittedName>
        <fullName evidence="1">Uncharacterized protein</fullName>
    </submittedName>
</protein>
<evidence type="ECO:0000313" key="1">
    <source>
        <dbReference type="EMBL" id="SDZ40622.1"/>
    </source>
</evidence>
<name>A0A1H3SRM6_9PSEU</name>
<keyword evidence="2" id="KW-1185">Reference proteome</keyword>
<reference evidence="1 2" key="1">
    <citation type="submission" date="2016-10" db="EMBL/GenBank/DDBJ databases">
        <authorList>
            <person name="de Groot N.N."/>
        </authorList>
    </citation>
    <scope>NUCLEOTIDE SEQUENCE [LARGE SCALE GENOMIC DNA]</scope>
    <source>
        <strain evidence="1 2">CPCC 202699</strain>
    </source>
</reference>
<dbReference type="AlphaFoldDB" id="A0A1H3SRM6"/>
<dbReference type="Proteomes" id="UP000199515">
    <property type="component" value="Unassembled WGS sequence"/>
</dbReference>
<dbReference type="STRING" id="589385.SAMN05421504_11558"/>
<accession>A0A1H3SRM6</accession>
<proteinExistence type="predicted"/>
<dbReference type="EMBL" id="FNON01000015">
    <property type="protein sequence ID" value="SDZ40622.1"/>
    <property type="molecule type" value="Genomic_DNA"/>
</dbReference>
<gene>
    <name evidence="1" type="ORF">SAMN05421504_11558</name>
</gene>
<organism evidence="1 2">
    <name type="scientific">Amycolatopsis xylanica</name>
    <dbReference type="NCBI Taxonomy" id="589385"/>
    <lineage>
        <taxon>Bacteria</taxon>
        <taxon>Bacillati</taxon>
        <taxon>Actinomycetota</taxon>
        <taxon>Actinomycetes</taxon>
        <taxon>Pseudonocardiales</taxon>
        <taxon>Pseudonocardiaceae</taxon>
        <taxon>Amycolatopsis</taxon>
    </lineage>
</organism>
<evidence type="ECO:0000313" key="2">
    <source>
        <dbReference type="Proteomes" id="UP000199515"/>
    </source>
</evidence>